<dbReference type="Proteomes" id="UP000533598">
    <property type="component" value="Unassembled WGS sequence"/>
</dbReference>
<organism evidence="2 3">
    <name type="scientific">Crossiella cryophila</name>
    <dbReference type="NCBI Taxonomy" id="43355"/>
    <lineage>
        <taxon>Bacteria</taxon>
        <taxon>Bacillati</taxon>
        <taxon>Actinomycetota</taxon>
        <taxon>Actinomycetes</taxon>
        <taxon>Pseudonocardiales</taxon>
        <taxon>Pseudonocardiaceae</taxon>
        <taxon>Crossiella</taxon>
    </lineage>
</organism>
<evidence type="ECO:0000313" key="3">
    <source>
        <dbReference type="Proteomes" id="UP000533598"/>
    </source>
</evidence>
<keyword evidence="1" id="KW-1133">Transmembrane helix</keyword>
<proteinExistence type="predicted"/>
<reference evidence="2 3" key="1">
    <citation type="submission" date="2020-08" db="EMBL/GenBank/DDBJ databases">
        <title>Sequencing the genomes of 1000 actinobacteria strains.</title>
        <authorList>
            <person name="Klenk H.-P."/>
        </authorList>
    </citation>
    <scope>NUCLEOTIDE SEQUENCE [LARGE SCALE GENOMIC DNA]</scope>
    <source>
        <strain evidence="2 3">DSM 44230</strain>
    </source>
</reference>
<comment type="caution">
    <text evidence="2">The sequence shown here is derived from an EMBL/GenBank/DDBJ whole genome shotgun (WGS) entry which is preliminary data.</text>
</comment>
<dbReference type="RefSeq" id="WP_185000252.1">
    <property type="nucleotide sequence ID" value="NZ_BAAAUI010000011.1"/>
</dbReference>
<gene>
    <name evidence="2" type="ORF">HNR67_000355</name>
</gene>
<evidence type="ECO:0000313" key="2">
    <source>
        <dbReference type="EMBL" id="MBB4674237.1"/>
    </source>
</evidence>
<dbReference type="AlphaFoldDB" id="A0A7W7C486"/>
<name>A0A7W7C486_9PSEU</name>
<accession>A0A7W7C486</accession>
<keyword evidence="1" id="KW-0472">Membrane</keyword>
<keyword evidence="3" id="KW-1185">Reference proteome</keyword>
<dbReference type="EMBL" id="JACHMH010000001">
    <property type="protein sequence ID" value="MBB4674237.1"/>
    <property type="molecule type" value="Genomic_DNA"/>
</dbReference>
<sequence length="269" mass="28825">MADLIRQQPCPVRIPPREVVETEEFVDELLGEETTVTVAPPQPVERTKRSTRLIGMLIGAIVLTGAVTAASAITSNNWTSPQASPAPVQRATELTGAMVLRPDLLTAELVSSRTSQRSPAERSPAPVAGVLVAEATSSPLAVRPGKPVVTTTPVAQRTATTQPPAQGLNTPVGVVREFYQRLGQKQPETAAGLLTPNLLGDLAAFIRSWTELRQLELKETETRPDGSVLAVVRFQQADGSWLHVEQLLRLANSVPMRITGAELLSAQRG</sequence>
<evidence type="ECO:0000256" key="1">
    <source>
        <dbReference type="SAM" id="Phobius"/>
    </source>
</evidence>
<protein>
    <submittedName>
        <fullName evidence="2">Uncharacterized protein</fullName>
    </submittedName>
</protein>
<feature type="transmembrane region" description="Helical" evidence="1">
    <location>
        <begin position="53"/>
        <end position="73"/>
    </location>
</feature>
<keyword evidence="1" id="KW-0812">Transmembrane</keyword>